<sequence>MLITYFIAATDEEAARTLEWVGGPADPDEGEALPAVDADFEPSVQLGALLELLVGEEEAAELEDDLIAMGDDGERTVTRLDDQARDLLAETGREDLDRVAPQWAGIEEFFGMADPEGLADQADRLAALARQARAEGRGLYCWAVV</sequence>
<name>A0A3P1WSP0_9ACTN</name>
<proteinExistence type="predicted"/>
<accession>A0A3P1WSP0</accession>
<evidence type="ECO:0000313" key="2">
    <source>
        <dbReference type="Proteomes" id="UP000280935"/>
    </source>
</evidence>
<evidence type="ECO:0000313" key="1">
    <source>
        <dbReference type="EMBL" id="RRD48898.1"/>
    </source>
</evidence>
<dbReference type="EMBL" id="RQYT01000027">
    <property type="protein sequence ID" value="RRD48898.1"/>
    <property type="molecule type" value="Genomic_DNA"/>
</dbReference>
<dbReference type="OrthoDB" id="3537879at2"/>
<reference evidence="1 2" key="1">
    <citation type="submission" date="2018-11" db="EMBL/GenBank/DDBJ databases">
        <title>Genomes From Bacteria Associated with the Canine Oral Cavity: a Test Case for Automated Genome-Based Taxonomic Assignment.</title>
        <authorList>
            <person name="Coil D.A."/>
            <person name="Jospin G."/>
            <person name="Darling A.E."/>
            <person name="Wallis C."/>
            <person name="Davis I.J."/>
            <person name="Harris S."/>
            <person name="Eisen J.A."/>
            <person name="Holcombe L.J."/>
            <person name="O'Flynn C."/>
        </authorList>
    </citation>
    <scope>NUCLEOTIDE SEQUENCE [LARGE SCALE GENOMIC DNA]</scope>
    <source>
        <strain evidence="1 2">OH2822_COT-296</strain>
    </source>
</reference>
<dbReference type="RefSeq" id="WP_125228468.1">
    <property type="nucleotide sequence ID" value="NZ_RQYT01000027.1"/>
</dbReference>
<protein>
    <submittedName>
        <fullName evidence="1">Uncharacterized protein</fullName>
    </submittedName>
</protein>
<gene>
    <name evidence="1" type="ORF">EII35_10745</name>
</gene>
<dbReference type="AlphaFoldDB" id="A0A3P1WSP0"/>
<organism evidence="1 2">
    <name type="scientific">Arachnia propionica</name>
    <dbReference type="NCBI Taxonomy" id="1750"/>
    <lineage>
        <taxon>Bacteria</taxon>
        <taxon>Bacillati</taxon>
        <taxon>Actinomycetota</taxon>
        <taxon>Actinomycetes</taxon>
        <taxon>Propionibacteriales</taxon>
        <taxon>Propionibacteriaceae</taxon>
        <taxon>Arachnia</taxon>
    </lineage>
</organism>
<comment type="caution">
    <text evidence="1">The sequence shown here is derived from an EMBL/GenBank/DDBJ whole genome shotgun (WGS) entry which is preliminary data.</text>
</comment>
<dbReference type="Proteomes" id="UP000280935">
    <property type="component" value="Unassembled WGS sequence"/>
</dbReference>